<comment type="similarity">
    <text evidence="5">Belongs to the RimM family.</text>
</comment>
<keyword evidence="1 5" id="KW-0963">Cytoplasm</keyword>
<evidence type="ECO:0000313" key="9">
    <source>
        <dbReference type="Proteomes" id="UP001596022"/>
    </source>
</evidence>
<comment type="subcellular location">
    <subcellularLocation>
        <location evidence="5">Cytoplasm</location>
    </subcellularLocation>
</comment>
<dbReference type="InterPro" id="IPR011961">
    <property type="entry name" value="RimM"/>
</dbReference>
<accession>A0ABV9GGB5</accession>
<dbReference type="Pfam" id="PF05239">
    <property type="entry name" value="PRC"/>
    <property type="match status" value="1"/>
</dbReference>
<feature type="domain" description="RimM N-terminal" evidence="6">
    <location>
        <begin position="7"/>
        <end position="90"/>
    </location>
</feature>
<dbReference type="EMBL" id="JBHSFW010000001">
    <property type="protein sequence ID" value="MFC4617321.1"/>
    <property type="molecule type" value="Genomic_DNA"/>
</dbReference>
<gene>
    <name evidence="5 8" type="primary">rimM</name>
    <name evidence="8" type="ORF">ACFO4N_01100</name>
</gene>
<dbReference type="PANTHER" id="PTHR33692">
    <property type="entry name" value="RIBOSOME MATURATION FACTOR RIMM"/>
    <property type="match status" value="1"/>
</dbReference>
<organism evidence="8 9">
    <name type="scientific">Camelliibacillus cellulosilyticus</name>
    <dbReference type="NCBI Taxonomy" id="2174486"/>
    <lineage>
        <taxon>Bacteria</taxon>
        <taxon>Bacillati</taxon>
        <taxon>Bacillota</taxon>
        <taxon>Bacilli</taxon>
        <taxon>Bacillales</taxon>
        <taxon>Sporolactobacillaceae</taxon>
        <taxon>Camelliibacillus</taxon>
    </lineage>
</organism>
<evidence type="ECO:0000256" key="3">
    <source>
        <dbReference type="ARBA" id="ARBA00022552"/>
    </source>
</evidence>
<evidence type="ECO:0000313" key="8">
    <source>
        <dbReference type="EMBL" id="MFC4617321.1"/>
    </source>
</evidence>
<protein>
    <recommendedName>
        <fullName evidence="5">Ribosome maturation factor RimM</fullName>
    </recommendedName>
</protein>
<reference evidence="9" key="1">
    <citation type="journal article" date="2019" name="Int. J. Syst. Evol. Microbiol.">
        <title>The Global Catalogue of Microorganisms (GCM) 10K type strain sequencing project: providing services to taxonomists for standard genome sequencing and annotation.</title>
        <authorList>
            <consortium name="The Broad Institute Genomics Platform"/>
            <consortium name="The Broad Institute Genome Sequencing Center for Infectious Disease"/>
            <person name="Wu L."/>
            <person name="Ma J."/>
        </authorList>
    </citation>
    <scope>NUCLEOTIDE SEQUENCE [LARGE SCALE GENOMIC DNA]</scope>
    <source>
        <strain evidence="9">CGMCC 1.16306</strain>
    </source>
</reference>
<keyword evidence="2 5" id="KW-0690">Ribosome biogenesis</keyword>
<evidence type="ECO:0000259" key="7">
    <source>
        <dbReference type="Pfam" id="PF05239"/>
    </source>
</evidence>
<sequence length="175" mass="19941">MTEWYDVGKIVNTHGIKGEVRVISRTDFPEERYQSGSVLYVGKNRDSEKMPLTVSGYRRHKQFDLLTFDGLASINEVEHLKGLNLYVSENQLHELADHEYYYHEIIGCQVFSEDGSELGKIAEILAPGANDVWVVKRKGKKDLLIPYIEDVVKSVDTEAKKVVVHLMDGLLDDED</sequence>
<dbReference type="NCBIfam" id="TIGR02273">
    <property type="entry name" value="16S_RimM"/>
    <property type="match status" value="1"/>
</dbReference>
<dbReference type="RefSeq" id="WP_376844372.1">
    <property type="nucleotide sequence ID" value="NZ_JBHSFW010000001.1"/>
</dbReference>
<dbReference type="SUPFAM" id="SSF50447">
    <property type="entry name" value="Translation proteins"/>
    <property type="match status" value="1"/>
</dbReference>
<comment type="domain">
    <text evidence="5">The PRC barrel domain binds ribosomal protein uS19.</text>
</comment>
<evidence type="ECO:0000256" key="5">
    <source>
        <dbReference type="HAMAP-Rule" id="MF_00014"/>
    </source>
</evidence>
<comment type="subunit">
    <text evidence="5">Binds ribosomal protein uS19.</text>
</comment>
<evidence type="ECO:0000256" key="2">
    <source>
        <dbReference type="ARBA" id="ARBA00022517"/>
    </source>
</evidence>
<dbReference type="InterPro" id="IPR027275">
    <property type="entry name" value="PRC-brl_dom"/>
</dbReference>
<comment type="caution">
    <text evidence="8">The sequence shown here is derived from an EMBL/GenBank/DDBJ whole genome shotgun (WGS) entry which is preliminary data.</text>
</comment>
<dbReference type="HAMAP" id="MF_00014">
    <property type="entry name" value="Ribosome_mat_RimM"/>
    <property type="match status" value="1"/>
</dbReference>
<dbReference type="InterPro" id="IPR011033">
    <property type="entry name" value="PRC_barrel-like_sf"/>
</dbReference>
<proteinExistence type="inferred from homology"/>
<dbReference type="Pfam" id="PF01782">
    <property type="entry name" value="RimM"/>
    <property type="match status" value="1"/>
</dbReference>
<dbReference type="InterPro" id="IPR036976">
    <property type="entry name" value="RimM_N_sf"/>
</dbReference>
<comment type="function">
    <text evidence="5">An accessory protein needed during the final step in the assembly of 30S ribosomal subunit, possibly for assembly of the head region. Essential for efficient processing of 16S rRNA. May be needed both before and after RbfA during the maturation of 16S rRNA. It has affinity for free ribosomal 30S subunits but not for 70S ribosomes.</text>
</comment>
<dbReference type="Gene3D" id="2.40.30.60">
    <property type="entry name" value="RimM"/>
    <property type="match status" value="1"/>
</dbReference>
<dbReference type="Proteomes" id="UP001596022">
    <property type="component" value="Unassembled WGS sequence"/>
</dbReference>
<keyword evidence="3 5" id="KW-0698">rRNA processing</keyword>
<evidence type="ECO:0000256" key="1">
    <source>
        <dbReference type="ARBA" id="ARBA00022490"/>
    </source>
</evidence>
<keyword evidence="4 5" id="KW-0143">Chaperone</keyword>
<feature type="domain" description="PRC-barrel" evidence="7">
    <location>
        <begin position="98"/>
        <end position="170"/>
    </location>
</feature>
<evidence type="ECO:0000256" key="4">
    <source>
        <dbReference type="ARBA" id="ARBA00023186"/>
    </source>
</evidence>
<dbReference type="PANTHER" id="PTHR33692:SF1">
    <property type="entry name" value="RIBOSOME MATURATION FACTOR RIMM"/>
    <property type="match status" value="1"/>
</dbReference>
<name>A0ABV9GGB5_9BACL</name>
<keyword evidence="9" id="KW-1185">Reference proteome</keyword>
<evidence type="ECO:0000259" key="6">
    <source>
        <dbReference type="Pfam" id="PF01782"/>
    </source>
</evidence>
<dbReference type="SUPFAM" id="SSF50346">
    <property type="entry name" value="PRC-barrel domain"/>
    <property type="match status" value="1"/>
</dbReference>
<dbReference type="InterPro" id="IPR002676">
    <property type="entry name" value="RimM_N"/>
</dbReference>
<dbReference type="InterPro" id="IPR009000">
    <property type="entry name" value="Transl_B-barrel_sf"/>
</dbReference>
<dbReference type="Gene3D" id="2.30.30.240">
    <property type="entry name" value="PRC-barrel domain"/>
    <property type="match status" value="1"/>
</dbReference>